<dbReference type="InterPro" id="IPR029061">
    <property type="entry name" value="THDP-binding"/>
</dbReference>
<dbReference type="GO" id="GO:0009097">
    <property type="term" value="P:isoleucine biosynthetic process"/>
    <property type="evidence" value="ECO:0007669"/>
    <property type="project" value="TreeGrafter"/>
</dbReference>
<dbReference type="SUPFAM" id="SSF52518">
    <property type="entry name" value="Thiamin diphosphate-binding fold (THDP-binding)"/>
    <property type="match status" value="1"/>
</dbReference>
<dbReference type="AlphaFoldDB" id="A0A9N9QCF2"/>
<proteinExistence type="inferred from homology"/>
<dbReference type="Gene3D" id="3.40.50.970">
    <property type="match status" value="1"/>
</dbReference>
<dbReference type="InterPro" id="IPR012000">
    <property type="entry name" value="Thiamin_PyroP_enz_cen_dom"/>
</dbReference>
<accession>A0A9N9QCF2</accession>
<dbReference type="Pfam" id="PF02775">
    <property type="entry name" value="TPP_enzyme_C"/>
    <property type="match status" value="1"/>
</dbReference>
<feature type="domain" description="Thiamine pyrophosphate enzyme TPP-binding" evidence="4">
    <location>
        <begin position="256"/>
        <end position="424"/>
    </location>
</feature>
<dbReference type="GO" id="GO:0005948">
    <property type="term" value="C:acetolactate synthase complex"/>
    <property type="evidence" value="ECO:0007669"/>
    <property type="project" value="TreeGrafter"/>
</dbReference>
<dbReference type="GO" id="GO:0030976">
    <property type="term" value="F:thiamine pyrophosphate binding"/>
    <property type="evidence" value="ECO:0007669"/>
    <property type="project" value="InterPro"/>
</dbReference>
<evidence type="ECO:0000313" key="5">
    <source>
        <dbReference type="EMBL" id="CAG8982442.1"/>
    </source>
</evidence>
<dbReference type="InterPro" id="IPR045229">
    <property type="entry name" value="TPP_enz"/>
</dbReference>
<gene>
    <name evidence="5" type="ORF">HYALB_00007121</name>
</gene>
<dbReference type="GO" id="GO:0003984">
    <property type="term" value="F:acetolactate synthase activity"/>
    <property type="evidence" value="ECO:0007669"/>
    <property type="project" value="TreeGrafter"/>
</dbReference>
<dbReference type="PANTHER" id="PTHR18968:SF164">
    <property type="entry name" value="PYRUVATE DECARBOXYLASE"/>
    <property type="match status" value="1"/>
</dbReference>
<evidence type="ECO:0000256" key="1">
    <source>
        <dbReference type="ARBA" id="ARBA00007812"/>
    </source>
</evidence>
<name>A0A9N9QCF2_9HELO</name>
<comment type="caution">
    <text evidence="5">The sequence shown here is derived from an EMBL/GenBank/DDBJ whole genome shotgun (WGS) entry which is preliminary data.</text>
</comment>
<dbReference type="Proteomes" id="UP000701801">
    <property type="component" value="Unassembled WGS sequence"/>
</dbReference>
<reference evidence="5" key="1">
    <citation type="submission" date="2021-07" db="EMBL/GenBank/DDBJ databases">
        <authorList>
            <person name="Durling M."/>
        </authorList>
    </citation>
    <scope>NUCLEOTIDE SEQUENCE</scope>
</reference>
<dbReference type="PANTHER" id="PTHR18968">
    <property type="entry name" value="THIAMINE PYROPHOSPHATE ENZYMES"/>
    <property type="match status" value="1"/>
</dbReference>
<dbReference type="SUPFAM" id="SSF52467">
    <property type="entry name" value="DHS-like NAD/FAD-binding domain"/>
    <property type="match status" value="1"/>
</dbReference>
<dbReference type="GO" id="GO:0050660">
    <property type="term" value="F:flavin adenine dinucleotide binding"/>
    <property type="evidence" value="ECO:0007669"/>
    <property type="project" value="TreeGrafter"/>
</dbReference>
<dbReference type="InterPro" id="IPR011766">
    <property type="entry name" value="TPP_enzyme_TPP-bd"/>
</dbReference>
<evidence type="ECO:0000313" key="6">
    <source>
        <dbReference type="Proteomes" id="UP000701801"/>
    </source>
</evidence>
<evidence type="ECO:0008006" key="7">
    <source>
        <dbReference type="Google" id="ProtNLM"/>
    </source>
</evidence>
<dbReference type="Pfam" id="PF00205">
    <property type="entry name" value="TPP_enzyme_M"/>
    <property type="match status" value="1"/>
</dbReference>
<protein>
    <recommendedName>
        <fullName evidence="7">Pyruvate decarboxylase</fullName>
    </recommendedName>
</protein>
<dbReference type="GO" id="GO:0000287">
    <property type="term" value="F:magnesium ion binding"/>
    <property type="evidence" value="ECO:0007669"/>
    <property type="project" value="InterPro"/>
</dbReference>
<organism evidence="5 6">
    <name type="scientific">Hymenoscyphus albidus</name>
    <dbReference type="NCBI Taxonomy" id="595503"/>
    <lineage>
        <taxon>Eukaryota</taxon>
        <taxon>Fungi</taxon>
        <taxon>Dikarya</taxon>
        <taxon>Ascomycota</taxon>
        <taxon>Pezizomycotina</taxon>
        <taxon>Leotiomycetes</taxon>
        <taxon>Helotiales</taxon>
        <taxon>Helotiaceae</taxon>
        <taxon>Hymenoscyphus</taxon>
    </lineage>
</organism>
<dbReference type="InterPro" id="IPR029035">
    <property type="entry name" value="DHS-like_NAD/FAD-binding_dom"/>
</dbReference>
<evidence type="ECO:0000259" key="3">
    <source>
        <dbReference type="Pfam" id="PF00205"/>
    </source>
</evidence>
<keyword evidence="2" id="KW-0786">Thiamine pyrophosphate</keyword>
<dbReference type="Gene3D" id="3.40.50.1220">
    <property type="entry name" value="TPP-binding domain"/>
    <property type="match status" value="1"/>
</dbReference>
<keyword evidence="6" id="KW-1185">Reference proteome</keyword>
<dbReference type="EMBL" id="CAJVRM010000618">
    <property type="protein sequence ID" value="CAG8982442.1"/>
    <property type="molecule type" value="Genomic_DNA"/>
</dbReference>
<sequence>MKIASSDPKGPAYITGAREVLAEKTEQPYRINANMHKAIGPAALPQDAVETIVESLVKAQTPLIITGYSGRIHACPEQLVKLAEAIPGLRILDTGGCHICFPADHPSYVGFRLSFEEVTTKADVILVLDCDVPWIPSRNPPREDAKIYFVDVDPLNASIGFSFLPANGRWKADGYTAMAQLNRHLSSTPKLQNTLKDEIYKHRWENLQKIYSAKVESLSKLSTPATNGSLDIHHVGFAIKTAVPKDTIFVVEAATCAMSLSDQIQANVPAIWINSGGAGLGWSGGAALGVKLAHNASGAPKFICQVVGDGCFLFSEPSSVYWIASRYNIPVLTIVLNNKGWNAPRRSHDLVHPKGLGATVINKEMHISLDPSPDYGGIAKAAAGSTFGATGEGLFTGKARTADELKLLLEQAVASVKSGKGALIEAVLAVDEKGDSLIQK</sequence>
<evidence type="ECO:0000259" key="4">
    <source>
        <dbReference type="Pfam" id="PF02775"/>
    </source>
</evidence>
<dbReference type="GO" id="GO:0005739">
    <property type="term" value="C:mitochondrion"/>
    <property type="evidence" value="ECO:0007669"/>
    <property type="project" value="TreeGrafter"/>
</dbReference>
<dbReference type="GO" id="GO:0009099">
    <property type="term" value="P:L-valine biosynthetic process"/>
    <property type="evidence" value="ECO:0007669"/>
    <property type="project" value="TreeGrafter"/>
</dbReference>
<comment type="similarity">
    <text evidence="1">Belongs to the TPP enzyme family.</text>
</comment>
<dbReference type="OrthoDB" id="2867507at2759"/>
<feature type="domain" description="Thiamine pyrophosphate enzyme central" evidence="3">
    <location>
        <begin position="49"/>
        <end position="156"/>
    </location>
</feature>
<evidence type="ECO:0000256" key="2">
    <source>
        <dbReference type="ARBA" id="ARBA00023052"/>
    </source>
</evidence>